<evidence type="ECO:0000313" key="2">
    <source>
        <dbReference type="Proteomes" id="UP000485058"/>
    </source>
</evidence>
<keyword evidence="2" id="KW-1185">Reference proteome</keyword>
<reference evidence="1 2" key="1">
    <citation type="submission" date="2020-02" db="EMBL/GenBank/DDBJ databases">
        <title>Draft genome sequence of Haematococcus lacustris strain NIES-144.</title>
        <authorList>
            <person name="Morimoto D."/>
            <person name="Nakagawa S."/>
            <person name="Yoshida T."/>
            <person name="Sawayama S."/>
        </authorList>
    </citation>
    <scope>NUCLEOTIDE SEQUENCE [LARGE SCALE GENOMIC DNA]</scope>
    <source>
        <strain evidence="1 2">NIES-144</strain>
    </source>
</reference>
<protein>
    <submittedName>
        <fullName evidence="1">Uncharacterized protein</fullName>
    </submittedName>
</protein>
<sequence>MELELDDVDPTSTGDEDTWSLKRIIARTQAWDRAKDAEVRAARELAQEQAAARMLLEAAGRSAA</sequence>
<dbReference type="AlphaFoldDB" id="A0A6A0A7I1"/>
<proteinExistence type="predicted"/>
<comment type="caution">
    <text evidence="1">The sequence shown here is derived from an EMBL/GenBank/DDBJ whole genome shotgun (WGS) entry which is preliminary data.</text>
</comment>
<accession>A0A6A0A7I1</accession>
<name>A0A6A0A7I1_HAELA</name>
<gene>
    <name evidence="1" type="ORF">HaLaN_26931</name>
</gene>
<dbReference type="EMBL" id="BLLF01003879">
    <property type="protein sequence ID" value="GFH28441.1"/>
    <property type="molecule type" value="Genomic_DNA"/>
</dbReference>
<organism evidence="1 2">
    <name type="scientific">Haematococcus lacustris</name>
    <name type="common">Green alga</name>
    <name type="synonym">Haematococcus pluvialis</name>
    <dbReference type="NCBI Taxonomy" id="44745"/>
    <lineage>
        <taxon>Eukaryota</taxon>
        <taxon>Viridiplantae</taxon>
        <taxon>Chlorophyta</taxon>
        <taxon>core chlorophytes</taxon>
        <taxon>Chlorophyceae</taxon>
        <taxon>CS clade</taxon>
        <taxon>Chlamydomonadales</taxon>
        <taxon>Haematococcaceae</taxon>
        <taxon>Haematococcus</taxon>
    </lineage>
</organism>
<dbReference type="Proteomes" id="UP000485058">
    <property type="component" value="Unassembled WGS sequence"/>
</dbReference>
<evidence type="ECO:0000313" key="1">
    <source>
        <dbReference type="EMBL" id="GFH28441.1"/>
    </source>
</evidence>